<evidence type="ECO:0000313" key="1">
    <source>
        <dbReference type="EMBL" id="OCT65383.1"/>
    </source>
</evidence>
<dbReference type="AlphaFoldDB" id="A0A974C2H2"/>
<proteinExistence type="predicted"/>
<dbReference type="EMBL" id="CM004481">
    <property type="protein sequence ID" value="OCT65383.1"/>
    <property type="molecule type" value="Genomic_DNA"/>
</dbReference>
<protein>
    <submittedName>
        <fullName evidence="1">Uncharacterized protein</fullName>
    </submittedName>
</protein>
<reference evidence="2" key="1">
    <citation type="journal article" date="2016" name="Nature">
        <title>Genome evolution in the allotetraploid frog Xenopus laevis.</title>
        <authorList>
            <person name="Session A.M."/>
            <person name="Uno Y."/>
            <person name="Kwon T."/>
            <person name="Chapman J.A."/>
            <person name="Toyoda A."/>
            <person name="Takahashi S."/>
            <person name="Fukui A."/>
            <person name="Hikosaka A."/>
            <person name="Suzuki A."/>
            <person name="Kondo M."/>
            <person name="van Heeringen S.J."/>
            <person name="Quigley I."/>
            <person name="Heinz S."/>
            <person name="Ogino H."/>
            <person name="Ochi H."/>
            <person name="Hellsten U."/>
            <person name="Lyons J.B."/>
            <person name="Simakov O."/>
            <person name="Putnam N."/>
            <person name="Stites J."/>
            <person name="Kuroki Y."/>
            <person name="Tanaka T."/>
            <person name="Michiue T."/>
            <person name="Watanabe M."/>
            <person name="Bogdanovic O."/>
            <person name="Lister R."/>
            <person name="Georgiou G."/>
            <person name="Paranjpe S.S."/>
            <person name="van Kruijsbergen I."/>
            <person name="Shu S."/>
            <person name="Carlson J."/>
            <person name="Kinoshita T."/>
            <person name="Ohta Y."/>
            <person name="Mawaribuchi S."/>
            <person name="Jenkins J."/>
            <person name="Grimwood J."/>
            <person name="Schmutz J."/>
            <person name="Mitros T."/>
            <person name="Mozaffari S.V."/>
            <person name="Suzuki Y."/>
            <person name="Haramoto Y."/>
            <person name="Yamamoto T.S."/>
            <person name="Takagi C."/>
            <person name="Heald R."/>
            <person name="Miller K."/>
            <person name="Haudenschild C."/>
            <person name="Kitzman J."/>
            <person name="Nakayama T."/>
            <person name="Izutsu Y."/>
            <person name="Robert J."/>
            <person name="Fortriede J."/>
            <person name="Burns K."/>
            <person name="Lotay V."/>
            <person name="Karimi K."/>
            <person name="Yasuoka Y."/>
            <person name="Dichmann D.S."/>
            <person name="Flajnik M.F."/>
            <person name="Houston D.W."/>
            <person name="Shendure J."/>
            <person name="DuPasquier L."/>
            <person name="Vize P.D."/>
            <person name="Zorn A.M."/>
            <person name="Ito M."/>
            <person name="Marcotte E.M."/>
            <person name="Wallingford J.B."/>
            <person name="Ito Y."/>
            <person name="Asashima M."/>
            <person name="Ueno N."/>
            <person name="Matsuda Y."/>
            <person name="Veenstra G.J."/>
            <person name="Fujiyama A."/>
            <person name="Harland R.M."/>
            <person name="Taira M."/>
            <person name="Rokhsar D.S."/>
        </authorList>
    </citation>
    <scope>NUCLEOTIDE SEQUENCE [LARGE SCALE GENOMIC DNA]</scope>
    <source>
        <strain evidence="2">J</strain>
    </source>
</reference>
<organism evidence="1 2">
    <name type="scientific">Xenopus laevis</name>
    <name type="common">African clawed frog</name>
    <dbReference type="NCBI Taxonomy" id="8355"/>
    <lineage>
        <taxon>Eukaryota</taxon>
        <taxon>Metazoa</taxon>
        <taxon>Chordata</taxon>
        <taxon>Craniata</taxon>
        <taxon>Vertebrata</taxon>
        <taxon>Euteleostomi</taxon>
        <taxon>Amphibia</taxon>
        <taxon>Batrachia</taxon>
        <taxon>Anura</taxon>
        <taxon>Pipoidea</taxon>
        <taxon>Pipidae</taxon>
        <taxon>Xenopodinae</taxon>
        <taxon>Xenopus</taxon>
        <taxon>Xenopus</taxon>
    </lineage>
</organism>
<accession>A0A974C2H2</accession>
<gene>
    <name evidence="1" type="ORF">XELAEV_18041623mg</name>
</gene>
<evidence type="ECO:0000313" key="2">
    <source>
        <dbReference type="Proteomes" id="UP000694892"/>
    </source>
</evidence>
<sequence length="73" mass="8363">MCLPQLIVHIPVFLSLQKATPCGPYYRSHMCCPYILLYIKGCVFAEKEPLFFFFSRTLPVLGDTSAGFLLFLR</sequence>
<name>A0A974C2H2_XENLA</name>
<dbReference type="Proteomes" id="UP000694892">
    <property type="component" value="Chromosome 8S"/>
</dbReference>